<dbReference type="GO" id="GO:0004020">
    <property type="term" value="F:adenylylsulfate kinase activity"/>
    <property type="evidence" value="ECO:0007669"/>
    <property type="project" value="UniProtKB-EC"/>
</dbReference>
<comment type="similarity">
    <text evidence="9">In the N-terminal section; belongs to the sulfate adenylyltransferase family.</text>
</comment>
<dbReference type="FunCoup" id="A0A164ZN77">
    <property type="interactions" value="561"/>
</dbReference>
<dbReference type="NCBIfam" id="TIGR00455">
    <property type="entry name" value="apsK"/>
    <property type="match status" value="1"/>
</dbReference>
<dbReference type="OMA" id="MEMRYAG"/>
<dbReference type="PANTHER" id="PTHR42700">
    <property type="entry name" value="SULFATE ADENYLYLTRANSFERASE"/>
    <property type="match status" value="1"/>
</dbReference>
<dbReference type="InterPro" id="IPR050512">
    <property type="entry name" value="Sulf_AdTrans/APS_kinase"/>
</dbReference>
<comment type="function">
    <text evidence="9">Catalyzes the first intracellular reaction of sulfate assimilation, forming adenosine-5'-phosphosulfate (APS) from inorganic sulfate and ATP. Plays an important role in sulfate activation as a component of the biosynthesis pathway of sulfur-containing amino acids.</text>
</comment>
<dbReference type="EMBL" id="KV407467">
    <property type="protein sequence ID" value="KZF19302.1"/>
    <property type="molecule type" value="Genomic_DNA"/>
</dbReference>
<dbReference type="Pfam" id="PF01583">
    <property type="entry name" value="APS_kinase"/>
    <property type="match status" value="1"/>
</dbReference>
<evidence type="ECO:0000256" key="2">
    <source>
        <dbReference type="ARBA" id="ARBA00022490"/>
    </source>
</evidence>
<dbReference type="UniPathway" id="UPA00097"/>
<dbReference type="InterPro" id="IPR027417">
    <property type="entry name" value="P-loop_NTPase"/>
</dbReference>
<feature type="binding site" evidence="9">
    <location>
        <begin position="434"/>
        <end position="437"/>
    </location>
    <ligand>
        <name>3'-phosphoadenylyl sulfate</name>
        <dbReference type="ChEBI" id="CHEBI:58339"/>
        <note>allosteric inhibitor</note>
    </ligand>
</feature>
<comment type="subcellular location">
    <subcellularLocation>
        <location evidence="9">Cytoplasm</location>
    </subcellularLocation>
</comment>
<dbReference type="Gene3D" id="3.40.50.300">
    <property type="entry name" value="P-loop containing nucleotide triphosphate hydrolases"/>
    <property type="match status" value="1"/>
</dbReference>
<feature type="binding site" evidence="9">
    <location>
        <position position="197"/>
    </location>
    <ligand>
        <name>sulfate</name>
        <dbReference type="ChEBI" id="CHEBI:16189"/>
    </ligand>
</feature>
<dbReference type="SUPFAM" id="SSF52540">
    <property type="entry name" value="P-loop containing nucleoside triphosphate hydrolases"/>
    <property type="match status" value="1"/>
</dbReference>
<feature type="site" description="Transition state stabilizer" evidence="9">
    <location>
        <position position="206"/>
    </location>
</feature>
<dbReference type="Pfam" id="PF01747">
    <property type="entry name" value="ATP-sulfurylase"/>
    <property type="match status" value="1"/>
</dbReference>
<proteinExistence type="inferred from homology"/>
<feature type="active site" evidence="9">
    <location>
        <position position="198"/>
    </location>
</feature>
<feature type="domain" description="Sulphate adenylyltransferase catalytic" evidence="11">
    <location>
        <begin position="174"/>
        <end position="387"/>
    </location>
</feature>
<dbReference type="InParanoid" id="A0A164ZN77"/>
<comment type="catalytic activity">
    <reaction evidence="1">
        <text>adenosine 5'-phosphosulfate + ATP = 3'-phosphoadenylyl sulfate + ADP + H(+)</text>
        <dbReference type="Rhea" id="RHEA:24152"/>
        <dbReference type="ChEBI" id="CHEBI:15378"/>
        <dbReference type="ChEBI" id="CHEBI:30616"/>
        <dbReference type="ChEBI" id="CHEBI:58243"/>
        <dbReference type="ChEBI" id="CHEBI:58339"/>
        <dbReference type="ChEBI" id="CHEBI:456216"/>
        <dbReference type="EC" id="2.7.1.25"/>
    </reaction>
</comment>
<dbReference type="EC" id="2.7.7.4" evidence="9"/>
<dbReference type="InterPro" id="IPR002891">
    <property type="entry name" value="APS"/>
</dbReference>
<evidence type="ECO:0000313" key="14">
    <source>
        <dbReference type="Proteomes" id="UP000076632"/>
    </source>
</evidence>
<feature type="binding site" evidence="9">
    <location>
        <position position="295"/>
    </location>
    <ligand>
        <name>sulfate</name>
        <dbReference type="ChEBI" id="CHEBI:16189"/>
    </ligand>
</feature>
<feature type="binding site" evidence="9">
    <location>
        <position position="199"/>
    </location>
    <ligand>
        <name>sulfate</name>
        <dbReference type="ChEBI" id="CHEBI:16189"/>
    </ligand>
</feature>
<dbReference type="UniPathway" id="UPA00140">
    <property type="reaction ID" value="UER00204"/>
</dbReference>
<feature type="domain" description="APS kinase" evidence="10">
    <location>
        <begin position="395"/>
        <end position="547"/>
    </location>
</feature>
<dbReference type="InterPro" id="IPR015947">
    <property type="entry name" value="PUA-like_sf"/>
</dbReference>
<dbReference type="STRING" id="1328760.A0A164ZN77"/>
<dbReference type="FunFam" id="3.10.400.10:FF:000003">
    <property type="entry name" value="Sulfate adenylyltransferase"/>
    <property type="match status" value="1"/>
</dbReference>
<dbReference type="Gene3D" id="3.10.400.10">
    <property type="entry name" value="Sulfate adenylyltransferase"/>
    <property type="match status" value="1"/>
</dbReference>
<dbReference type="SUPFAM" id="SSF88697">
    <property type="entry name" value="PUA domain-like"/>
    <property type="match status" value="1"/>
</dbReference>
<evidence type="ECO:0000256" key="1">
    <source>
        <dbReference type="ARBA" id="ARBA00001823"/>
    </source>
</evidence>
<feature type="site" description="Induces change in substrate recognition on ATP binding" evidence="9">
    <location>
        <position position="330"/>
    </location>
</feature>
<sequence>MANPPHGGILKDLLARDAPRREQLAAEAEGLPAIVLTERQLCDLELILNGGFSPLEGFLNEKDYNGVVTDSRLADGNLFSMPINLDISRETIEELGVKPGARITLRDFRDDSNLAIITVDDVYRPDKNKEAQHVFGGDEDHPAIKYLYNTVKEFYVGGKLDAINRLDHYDYVALRYTPAELRAHFEKLGWTRVVAFQTRNPMHRAHRELTVRAARARQANVLIHPVVGLTKPGDIDHFTRVRVYQALLPRYPNGMAVLGLLPLAMRMGGPREAIWHAIIRKNHGATHFIVGRDHAGPGKNSKGEEFYGPYDAQYAVEKYKDELGIEVVPFQMMTYLPDSDEYRPKDEVPTGTRTLDISGTELRNRLRTGREIPEWFSYPEVVKVLRESHPPRFQQGFTVFLTGYQNSGKDAIARALQVTLNQQGGRAVSLLLGETVRHELSSELGFTRQDRHTNIQRIAFVAGELTKAGGAVIAAPIAPYEASRQQARETVSQFGSFYLVHVATSLEHAERTDKRGVYAKARRGEIKGFTGVDDPYEAPTKADLVVDIEKHNVRSIVHQIILMLESEGLLDKF</sequence>
<dbReference type="Proteomes" id="UP000076632">
    <property type="component" value="Unassembled WGS sequence"/>
</dbReference>
<dbReference type="SUPFAM" id="SSF52374">
    <property type="entry name" value="Nucleotidylyl transferase"/>
    <property type="match status" value="1"/>
</dbReference>
<dbReference type="GeneID" id="28898694"/>
<dbReference type="GO" id="GO:0005524">
    <property type="term" value="F:ATP binding"/>
    <property type="evidence" value="ECO:0007669"/>
    <property type="project" value="UniProtKB-KW"/>
</dbReference>
<dbReference type="GO" id="GO:0004781">
    <property type="term" value="F:sulfate adenylyltransferase (ATP) activity"/>
    <property type="evidence" value="ECO:0007669"/>
    <property type="project" value="UniProtKB-UniRule"/>
</dbReference>
<dbReference type="GO" id="GO:0009086">
    <property type="term" value="P:methionine biosynthetic process"/>
    <property type="evidence" value="ECO:0007669"/>
    <property type="project" value="UniProtKB-KW"/>
</dbReference>
<evidence type="ECO:0000259" key="12">
    <source>
        <dbReference type="Pfam" id="PF14306"/>
    </source>
</evidence>
<evidence type="ECO:0000256" key="8">
    <source>
        <dbReference type="ARBA" id="ARBA00062002"/>
    </source>
</evidence>
<keyword evidence="9" id="KW-0486">Methionine biosynthesis</keyword>
<keyword evidence="7 9" id="KW-0067">ATP-binding</keyword>
<dbReference type="FunFam" id="3.40.50.300:FF:000802">
    <property type="entry name" value="Sulfate adenylyltransferase"/>
    <property type="match status" value="1"/>
</dbReference>
<dbReference type="GO" id="GO:0019344">
    <property type="term" value="P:cysteine biosynthetic process"/>
    <property type="evidence" value="ECO:0007669"/>
    <property type="project" value="UniProtKB-KW"/>
</dbReference>
<evidence type="ECO:0000256" key="4">
    <source>
        <dbReference type="ARBA" id="ARBA00022679"/>
    </source>
</evidence>
<dbReference type="InterPro" id="IPR059117">
    <property type="entry name" value="APS_kinase_dom"/>
</dbReference>
<feature type="binding site" evidence="9">
    <location>
        <position position="515"/>
    </location>
    <ligand>
        <name>3'-phosphoadenylyl sulfate</name>
        <dbReference type="ChEBI" id="CHEBI:58339"/>
        <note>allosteric inhibitor</note>
    </ligand>
</feature>
<feature type="active site" evidence="9">
    <location>
        <position position="199"/>
    </location>
</feature>
<comment type="pathway">
    <text evidence="9">Sulfur metabolism; hydrogen sulfide biosynthesis; sulfite from sulfate: step 1/3.</text>
</comment>
<comment type="subunit">
    <text evidence="8 9">Homohexamer. Dimer of trimers.</text>
</comment>
<feature type="site" description="Transition state stabilizer" evidence="9">
    <location>
        <position position="203"/>
    </location>
</feature>
<keyword evidence="5 9" id="KW-0548">Nucleotidyltransferase</keyword>
<dbReference type="GO" id="GO:0070814">
    <property type="term" value="P:hydrogen sulfide biosynthetic process"/>
    <property type="evidence" value="ECO:0007669"/>
    <property type="project" value="UniProtKB-UniRule"/>
</dbReference>
<dbReference type="Gene3D" id="3.40.50.620">
    <property type="entry name" value="HUPs"/>
    <property type="match status" value="1"/>
</dbReference>
<feature type="binding site" evidence="9">
    <location>
        <position position="333"/>
    </location>
    <ligand>
        <name>ATP</name>
        <dbReference type="ChEBI" id="CHEBI:30616"/>
    </ligand>
</feature>
<dbReference type="InterPro" id="IPR025980">
    <property type="entry name" value="ATP-Sase_PUA-like_dom"/>
</dbReference>
<dbReference type="InterPro" id="IPR027535">
    <property type="entry name" value="Sulf_adenylyltr_euk"/>
</dbReference>
<feature type="binding site" evidence="9">
    <location>
        <begin position="291"/>
        <end position="294"/>
    </location>
    <ligand>
        <name>ATP</name>
        <dbReference type="ChEBI" id="CHEBI:30616"/>
    </ligand>
</feature>
<dbReference type="GO" id="GO:0010134">
    <property type="term" value="P:sulfate assimilation via adenylyl sulfate reduction"/>
    <property type="evidence" value="ECO:0007669"/>
    <property type="project" value="TreeGrafter"/>
</dbReference>
<dbReference type="NCBIfam" id="NF004040">
    <property type="entry name" value="PRK05537.1"/>
    <property type="match status" value="1"/>
</dbReference>
<dbReference type="NCBIfam" id="TIGR00339">
    <property type="entry name" value="sopT"/>
    <property type="match status" value="1"/>
</dbReference>
<comment type="domain">
    <text evidence="9">The adenylyl-sulfate kinase (APS kinase) is non-functional. It is involved in allosteric regulation by PAPS. PAPS binding induces a large rotational rearrangement of domains lowering the substrate affinity of the enzyme.</text>
</comment>
<comment type="catalytic activity">
    <reaction evidence="9">
        <text>sulfate + ATP + H(+) = adenosine 5'-phosphosulfate + diphosphate</text>
        <dbReference type="Rhea" id="RHEA:18133"/>
        <dbReference type="ChEBI" id="CHEBI:15378"/>
        <dbReference type="ChEBI" id="CHEBI:16189"/>
        <dbReference type="ChEBI" id="CHEBI:30616"/>
        <dbReference type="ChEBI" id="CHEBI:33019"/>
        <dbReference type="ChEBI" id="CHEBI:58243"/>
        <dbReference type="EC" id="2.7.7.4"/>
    </reaction>
</comment>
<keyword evidence="14" id="KW-1185">Reference proteome</keyword>
<keyword evidence="6 9" id="KW-0547">Nucleotide-binding</keyword>
<evidence type="ECO:0000256" key="6">
    <source>
        <dbReference type="ARBA" id="ARBA00022741"/>
    </source>
</evidence>
<dbReference type="HAMAP" id="MF_03106">
    <property type="entry name" value="Sulf_adenylyltr_euk"/>
    <property type="match status" value="1"/>
</dbReference>
<dbReference type="PANTHER" id="PTHR42700:SF1">
    <property type="entry name" value="SULFATE ADENYLYLTRANSFERASE"/>
    <property type="match status" value="1"/>
</dbReference>
<dbReference type="AlphaFoldDB" id="A0A164ZN77"/>
<dbReference type="FunFam" id="3.40.50.620:FF:000052">
    <property type="entry name" value="Sulfate adenylyltransferase"/>
    <property type="match status" value="1"/>
</dbReference>
<dbReference type="OrthoDB" id="468at2759"/>
<evidence type="ECO:0000259" key="10">
    <source>
        <dbReference type="Pfam" id="PF01583"/>
    </source>
</evidence>
<dbReference type="Pfam" id="PF14306">
    <property type="entry name" value="PUA_2"/>
    <property type="match status" value="1"/>
</dbReference>
<comment type="similarity">
    <text evidence="9">In the C-terminal section; belongs to the APS kinase family.</text>
</comment>
<keyword evidence="9" id="KW-0198">Cysteine biosynthesis</keyword>
<protein>
    <recommendedName>
        <fullName evidence="9">Sulfate adenylyltransferase</fullName>
        <ecNumber evidence="9">2.7.7.4</ecNumber>
    </recommendedName>
    <alternativeName>
        <fullName evidence="9">ATP-sulfurylase</fullName>
    </alternativeName>
    <alternativeName>
        <fullName evidence="9">Sulfate adenylate transferase</fullName>
        <shortName evidence="9">SAT</shortName>
    </alternativeName>
</protein>
<evidence type="ECO:0000256" key="5">
    <source>
        <dbReference type="ARBA" id="ARBA00022695"/>
    </source>
</evidence>
<organism evidence="13 14">
    <name type="scientific">Xylona heveae (strain CBS 132557 / TC161)</name>
    <dbReference type="NCBI Taxonomy" id="1328760"/>
    <lineage>
        <taxon>Eukaryota</taxon>
        <taxon>Fungi</taxon>
        <taxon>Dikarya</taxon>
        <taxon>Ascomycota</taxon>
        <taxon>Pezizomycotina</taxon>
        <taxon>Xylonomycetes</taxon>
        <taxon>Xylonales</taxon>
        <taxon>Xylonaceae</taxon>
        <taxon>Xylona</taxon>
    </lineage>
</organism>
<comment type="caution">
    <text evidence="9">Lacks conserved residue(s) required for the propagation of feature annotation.</text>
</comment>
<gene>
    <name evidence="9" type="primary">MET3</name>
    <name evidence="13" type="ORF">L228DRAFT_251435</name>
</gene>
<keyword evidence="3 9" id="KW-0021">Allosteric enzyme</keyword>
<accession>A0A164ZN77</accession>
<dbReference type="InterPro" id="IPR024951">
    <property type="entry name" value="Sulfurylase_cat_dom"/>
</dbReference>
<evidence type="ECO:0000259" key="11">
    <source>
        <dbReference type="Pfam" id="PF01747"/>
    </source>
</evidence>
<feature type="region of interest" description="N-terminal" evidence="9">
    <location>
        <begin position="1"/>
        <end position="169"/>
    </location>
</feature>
<dbReference type="CDD" id="cd02027">
    <property type="entry name" value="APSK"/>
    <property type="match status" value="1"/>
</dbReference>
<feature type="active site" evidence="9">
    <location>
        <position position="200"/>
    </location>
</feature>
<dbReference type="InterPro" id="IPR002650">
    <property type="entry name" value="Sulphate_adenylyltransferase"/>
</dbReference>
<comment type="activity regulation">
    <text evidence="9">Allosterically inhibited by 3'-phosphoadenosine 5'-phosphosulfate (PAPS).</text>
</comment>
<feature type="domain" description="ATP-sulfurylase PUA-like" evidence="12">
    <location>
        <begin position="4"/>
        <end position="165"/>
    </location>
</feature>
<dbReference type="InterPro" id="IPR014729">
    <property type="entry name" value="Rossmann-like_a/b/a_fold"/>
</dbReference>
<dbReference type="CDD" id="cd00517">
    <property type="entry name" value="ATPS"/>
    <property type="match status" value="1"/>
</dbReference>
<evidence type="ECO:0000256" key="3">
    <source>
        <dbReference type="ARBA" id="ARBA00022533"/>
    </source>
</evidence>
<keyword evidence="4 9" id="KW-0808">Transferase</keyword>
<name>A0A164ZN77_XYLHT</name>
<dbReference type="RefSeq" id="XP_018184857.1">
    <property type="nucleotide sequence ID" value="XM_018333557.1"/>
</dbReference>
<keyword evidence="2 9" id="KW-0963">Cytoplasm</keyword>
<reference evidence="13 14" key="1">
    <citation type="journal article" date="2016" name="Fungal Biol.">
        <title>The genome of Xylona heveae provides a window into fungal endophytism.</title>
        <authorList>
            <person name="Gazis R."/>
            <person name="Kuo A."/>
            <person name="Riley R."/>
            <person name="LaButti K."/>
            <person name="Lipzen A."/>
            <person name="Lin J."/>
            <person name="Amirebrahimi M."/>
            <person name="Hesse C.N."/>
            <person name="Spatafora J.W."/>
            <person name="Henrissat B."/>
            <person name="Hainaut M."/>
            <person name="Grigoriev I.V."/>
            <person name="Hibbett D.S."/>
        </authorList>
    </citation>
    <scope>NUCLEOTIDE SEQUENCE [LARGE SCALE GENOMIC DNA]</scope>
    <source>
        <strain evidence="13 14">TC161</strain>
    </source>
</reference>
<evidence type="ECO:0000313" key="13">
    <source>
        <dbReference type="EMBL" id="KZF19302.1"/>
    </source>
</evidence>
<evidence type="ECO:0000256" key="7">
    <source>
        <dbReference type="ARBA" id="ARBA00022840"/>
    </source>
</evidence>
<feature type="region of interest" description="Allosteric regulation domain; adenylyl-sulfate kinase-like" evidence="9">
    <location>
        <begin position="395"/>
        <end position="573"/>
    </location>
</feature>
<keyword evidence="9" id="KW-0028">Amino-acid biosynthesis</keyword>
<evidence type="ECO:0000256" key="9">
    <source>
        <dbReference type="HAMAP-Rule" id="MF_03106"/>
    </source>
</evidence>
<feature type="binding site" evidence="9">
    <location>
        <begin position="197"/>
        <end position="200"/>
    </location>
    <ligand>
        <name>ATP</name>
        <dbReference type="ChEBI" id="CHEBI:30616"/>
    </ligand>
</feature>
<dbReference type="GO" id="GO:0005737">
    <property type="term" value="C:cytoplasm"/>
    <property type="evidence" value="ECO:0007669"/>
    <property type="project" value="UniProtKB-SubCell"/>
</dbReference>
<dbReference type="GO" id="GO:0019379">
    <property type="term" value="P:sulfate assimilation, phosphoadenylyl sulfate reduction by phosphoadenylyl-sulfate reductase (thioredoxin)"/>
    <property type="evidence" value="ECO:0007669"/>
    <property type="project" value="TreeGrafter"/>
</dbReference>